<gene>
    <name evidence="2" type="ORF">ACFPFO_10485</name>
</gene>
<reference evidence="2 3" key="1">
    <citation type="journal article" date="2019" name="Int. J. Syst. Evol. Microbiol.">
        <title>The Global Catalogue of Microorganisms (GCM) 10K type strain sequencing project: providing services to taxonomists for standard genome sequencing and annotation.</title>
        <authorList>
            <consortium name="The Broad Institute Genomics Platform"/>
            <consortium name="The Broad Institute Genome Sequencing Center for Infectious Disease"/>
            <person name="Wu L."/>
            <person name="Ma J."/>
        </authorList>
    </citation>
    <scope>NUCLEOTIDE SEQUENCE [LARGE SCALE GENOMIC DNA]</scope>
    <source>
        <strain evidence="2 3">CGMCC 1.15824</strain>
    </source>
</reference>
<proteinExistence type="predicted"/>
<name>A0ABD5QEL6_9EURY</name>
<dbReference type="RefSeq" id="WP_224827045.1">
    <property type="nucleotide sequence ID" value="NZ_JAIVEF010000001.1"/>
</dbReference>
<keyword evidence="2" id="KW-0808">Transferase</keyword>
<dbReference type="Proteomes" id="UP001595925">
    <property type="component" value="Unassembled WGS sequence"/>
</dbReference>
<dbReference type="EMBL" id="JBHSJG010000036">
    <property type="protein sequence ID" value="MFC4988175.1"/>
    <property type="molecule type" value="Genomic_DNA"/>
</dbReference>
<feature type="region of interest" description="Disordered" evidence="1">
    <location>
        <begin position="1"/>
        <end position="28"/>
    </location>
</feature>
<sequence length="253" mass="25679">MGPPGRANEGESRVAVVEGESGGSSLELDALSETVEREGGRLVVGPAPDLERAPDVVVCPDEPSLSAVARAGVDAPVLAVGIDGVPSVAPDRLPEAVRDALPGNPRTVRRPVLRVETEGVSKRAFFDVGLLTAEPARISEYSVSSRGETVARFRADGVVVATPQGSHGYASAAGAPVLSASLAGVAVVPVAPFVTKTKQWILPDDALALAVERDEGAVSLQADDRTVATVGVGSPVSIGTDGNLAVVADPGLE</sequence>
<keyword evidence="3" id="KW-1185">Reference proteome</keyword>
<accession>A0ABD5QEL6</accession>
<evidence type="ECO:0000313" key="2">
    <source>
        <dbReference type="EMBL" id="MFC4988175.1"/>
    </source>
</evidence>
<dbReference type="SUPFAM" id="SSF111331">
    <property type="entry name" value="NAD kinase/diacylglycerol kinase-like"/>
    <property type="match status" value="1"/>
</dbReference>
<dbReference type="AlphaFoldDB" id="A0ABD5QEL6"/>
<dbReference type="InterPro" id="IPR017437">
    <property type="entry name" value="ATP-NAD_kinase_PpnK-typ_C"/>
</dbReference>
<comment type="caution">
    <text evidence="2">The sequence shown here is derived from an EMBL/GenBank/DDBJ whole genome shotgun (WGS) entry which is preliminary data.</text>
</comment>
<evidence type="ECO:0000313" key="3">
    <source>
        <dbReference type="Proteomes" id="UP001595925"/>
    </source>
</evidence>
<dbReference type="GO" id="GO:0016301">
    <property type="term" value="F:kinase activity"/>
    <property type="evidence" value="ECO:0007669"/>
    <property type="project" value="UniProtKB-KW"/>
</dbReference>
<protein>
    <submittedName>
        <fullName evidence="2">NAD(+)/NADH kinase</fullName>
    </submittedName>
</protein>
<dbReference type="Gene3D" id="2.60.200.30">
    <property type="entry name" value="Probable inorganic polyphosphate/atp-NAD kinase, domain 2"/>
    <property type="match status" value="1"/>
</dbReference>
<dbReference type="PANTHER" id="PTHR20275">
    <property type="entry name" value="NAD KINASE"/>
    <property type="match status" value="1"/>
</dbReference>
<evidence type="ECO:0000256" key="1">
    <source>
        <dbReference type="SAM" id="MobiDB-lite"/>
    </source>
</evidence>
<dbReference type="Pfam" id="PF20143">
    <property type="entry name" value="NAD_kinase_C"/>
    <property type="match status" value="1"/>
</dbReference>
<organism evidence="2 3">
    <name type="scientific">Saliphagus infecundisoli</name>
    <dbReference type="NCBI Taxonomy" id="1849069"/>
    <lineage>
        <taxon>Archaea</taxon>
        <taxon>Methanobacteriati</taxon>
        <taxon>Methanobacteriota</taxon>
        <taxon>Stenosarchaea group</taxon>
        <taxon>Halobacteria</taxon>
        <taxon>Halobacteriales</taxon>
        <taxon>Natrialbaceae</taxon>
        <taxon>Saliphagus</taxon>
    </lineage>
</organism>
<dbReference type="PANTHER" id="PTHR20275:SF0">
    <property type="entry name" value="NAD KINASE"/>
    <property type="match status" value="1"/>
</dbReference>
<keyword evidence="2" id="KW-0418">Kinase</keyword>
<dbReference type="InterPro" id="IPR016064">
    <property type="entry name" value="NAD/diacylglycerol_kinase_sf"/>
</dbReference>